<evidence type="ECO:0000259" key="3">
    <source>
        <dbReference type="Pfam" id="PF18998"/>
    </source>
</evidence>
<dbReference type="NCBIfam" id="TIGR02167">
    <property type="entry name" value="Liste_lipo_26"/>
    <property type="match status" value="15"/>
</dbReference>
<accession>A0A2S7S018</accession>
<name>A0A2S7S018_ENTMU</name>
<organism evidence="4 5">
    <name type="scientific">Enterococcus mundtii</name>
    <dbReference type="NCBI Taxonomy" id="53346"/>
    <lineage>
        <taxon>Bacteria</taxon>
        <taxon>Bacillati</taxon>
        <taxon>Bacillota</taxon>
        <taxon>Bacilli</taxon>
        <taxon>Lactobacillales</taxon>
        <taxon>Enterococcaceae</taxon>
        <taxon>Enterococcus</taxon>
    </lineage>
</organism>
<dbReference type="AlphaFoldDB" id="A0A2S7S018"/>
<sequence length="951" mass="105504">MWRIRLIKNFFVVILLGGSIIFPTSVQVMSNHIYEKEVHPGFTGYELFKSNDLLDSIAIPEVFEENEELQEDDPLWLEEIEEEEELIELPVPEDAQEEQKQEEERQQQENETQLDEESIESESGLTKEKILEEVQDEGIARELIPGARTLFSGQLGSIPWVVDAQGKLILGSGVFDETNNIGGRYAATDYFNHPMYSQAITSVQLTGPIALRELNGSLNISGDIRRGFFTDLRNVREIEGIEFLDTSGLREMSFMFANMSALTSLDVSGFDTSNVRNMQEMFQNMSSLTELDVSGFDTYNVWSMQGMFQNMSSLTELDVSSFDTTNLFSMTRMFEGATGLTRLDVSGLDTGNVVSMIDMFRNVSRVTELNVSGFDTSQVILMQGMFDGATNLMKLDVSNFDTSLVENMQGMFRNVNSIRELDVSGFDTSSVRNMSNMFQNMRSVRELDVSSFDTSLVENMTNMFTNVSSVTELDVSGFDTSNVTMMSTMFAGMSSVRKLDASSFDTSNIETMINLFSGLSNATELNVSNFNTSRVVNMSNMFNGMGSLVELDVSSFDTSRVVTMTNMFNGMSSLVQLDASSFDTRNVVNMSNMFNGMSSLTELDVSGFDTGNVTNMSQMFMGVSSLTDLDVSSFVTHNVTNMQRMFNGMSSLTKLDISRLTDRGNPLNMFSGAPIKELTIGSNLSFIAGRFNGLWELPTTATHRPFWRNVGTGTSEQPNGSFMLSTSQLIELQNTNPMAETWVQQPRNFVPLTVEVEGSGAVTPTGRETVEGWEYTDITAMPAQGWRFSHWEVTSGDGKVTENDQAVTTVLMGDTATTLTAVFEDLTPMLSVRIPSAAVFGTTADTGHTMITSPDYEVQNLSPFKIGVDMRTLESLDNMEIIQQLNLVVNNNVTELINQGIPSKTEAVSLFNLDTNVTNTFSFTGTANLLPYGVSQINPTFNMILRFVAEP</sequence>
<dbReference type="Proteomes" id="UP000237934">
    <property type="component" value="Unassembled WGS sequence"/>
</dbReference>
<evidence type="ECO:0000256" key="1">
    <source>
        <dbReference type="ARBA" id="ARBA00022729"/>
    </source>
</evidence>
<feature type="compositionally biased region" description="Basic and acidic residues" evidence="2">
    <location>
        <begin position="97"/>
        <end position="108"/>
    </location>
</feature>
<dbReference type="InterPro" id="IPR032675">
    <property type="entry name" value="LRR_dom_sf"/>
</dbReference>
<dbReference type="Pfam" id="PF03382">
    <property type="entry name" value="DUF285"/>
    <property type="match status" value="3"/>
</dbReference>
<dbReference type="PANTHER" id="PTHR24373:SF275">
    <property type="entry name" value="TIR DOMAIN-CONTAINING PROTEIN"/>
    <property type="match status" value="1"/>
</dbReference>
<gene>
    <name evidence="4" type="ORF">CUS89_00820</name>
</gene>
<dbReference type="InterPro" id="IPR050328">
    <property type="entry name" value="Dev_Immune_Receptor"/>
</dbReference>
<feature type="region of interest" description="Disordered" evidence="2">
    <location>
        <begin position="86"/>
        <end position="126"/>
    </location>
</feature>
<dbReference type="SUPFAM" id="SSF52047">
    <property type="entry name" value="RNI-like"/>
    <property type="match status" value="1"/>
</dbReference>
<comment type="caution">
    <text evidence="4">The sequence shown here is derived from an EMBL/GenBank/DDBJ whole genome shotgun (WGS) entry which is preliminary data.</text>
</comment>
<evidence type="ECO:0000256" key="2">
    <source>
        <dbReference type="SAM" id="MobiDB-lite"/>
    </source>
</evidence>
<dbReference type="EMBL" id="PUAP01000002">
    <property type="protein sequence ID" value="PQF25887.1"/>
    <property type="molecule type" value="Genomic_DNA"/>
</dbReference>
<dbReference type="Pfam" id="PF18998">
    <property type="entry name" value="Flg_new_2"/>
    <property type="match status" value="1"/>
</dbReference>
<proteinExistence type="predicted"/>
<dbReference type="Gene3D" id="3.80.10.10">
    <property type="entry name" value="Ribonuclease Inhibitor"/>
    <property type="match status" value="3"/>
</dbReference>
<protein>
    <recommendedName>
        <fullName evidence="3">Bacterial repeat domain-containing protein</fullName>
    </recommendedName>
</protein>
<keyword evidence="1" id="KW-0732">Signal</keyword>
<dbReference type="PANTHER" id="PTHR24373">
    <property type="entry name" value="SLIT RELATED LEUCINE-RICH REPEAT NEURONAL PROTEIN"/>
    <property type="match status" value="1"/>
</dbReference>
<dbReference type="SUPFAM" id="SSF52058">
    <property type="entry name" value="L domain-like"/>
    <property type="match status" value="1"/>
</dbReference>
<evidence type="ECO:0000313" key="4">
    <source>
        <dbReference type="EMBL" id="PQF25887.1"/>
    </source>
</evidence>
<evidence type="ECO:0000313" key="5">
    <source>
        <dbReference type="Proteomes" id="UP000237934"/>
    </source>
</evidence>
<dbReference type="InterPro" id="IPR005046">
    <property type="entry name" value="DUF285"/>
</dbReference>
<dbReference type="InterPro" id="IPR011889">
    <property type="entry name" value="Liste_lipo_26"/>
</dbReference>
<reference evidence="4 5" key="1">
    <citation type="journal article" date="2018" name="Pathog. Dis.">
        <title>Whole-genome sequencing based characterization of antimicrobial resistance in Enterococcus.</title>
        <authorList>
            <person name="Tyson G."/>
        </authorList>
    </citation>
    <scope>NUCLEOTIDE SEQUENCE [LARGE SCALE GENOMIC DNA]</scope>
    <source>
        <strain evidence="4 5">CVM N55263</strain>
    </source>
</reference>
<feature type="domain" description="Bacterial repeat" evidence="3">
    <location>
        <begin position="751"/>
        <end position="825"/>
    </location>
</feature>
<dbReference type="InterPro" id="IPR044060">
    <property type="entry name" value="Bacterial_rp_domain"/>
</dbReference>